<dbReference type="AlphaFoldDB" id="A0A6J4PPJ3"/>
<feature type="compositionally biased region" description="Low complexity" evidence="1">
    <location>
        <begin position="92"/>
        <end position="102"/>
    </location>
</feature>
<evidence type="ECO:0000256" key="1">
    <source>
        <dbReference type="SAM" id="MobiDB-lite"/>
    </source>
</evidence>
<proteinExistence type="predicted"/>
<dbReference type="GO" id="GO:0004515">
    <property type="term" value="F:nicotinate-nucleotide adenylyltransferase activity"/>
    <property type="evidence" value="ECO:0007669"/>
    <property type="project" value="UniProtKB-EC"/>
</dbReference>
<feature type="compositionally biased region" description="Low complexity" evidence="1">
    <location>
        <begin position="133"/>
        <end position="152"/>
    </location>
</feature>
<accession>A0A6J4PPJ3</accession>
<keyword evidence="2" id="KW-0808">Transferase</keyword>
<organism evidence="2">
    <name type="scientific">uncultured Ramlibacter sp</name>
    <dbReference type="NCBI Taxonomy" id="260755"/>
    <lineage>
        <taxon>Bacteria</taxon>
        <taxon>Pseudomonadati</taxon>
        <taxon>Pseudomonadota</taxon>
        <taxon>Betaproteobacteria</taxon>
        <taxon>Burkholderiales</taxon>
        <taxon>Comamonadaceae</taxon>
        <taxon>Ramlibacter</taxon>
        <taxon>environmental samples</taxon>
    </lineage>
</organism>
<protein>
    <submittedName>
        <fullName evidence="2">Nicotinate-nucleotide adenylyltransferase</fullName>
        <ecNumber evidence="2">2.7.7.18</ecNumber>
    </submittedName>
</protein>
<feature type="non-terminal residue" evidence="2">
    <location>
        <position position="201"/>
    </location>
</feature>
<gene>
    <name evidence="2" type="ORF">AVDCRST_MAG51-2030</name>
</gene>
<feature type="non-terminal residue" evidence="2">
    <location>
        <position position="1"/>
    </location>
</feature>
<sequence length="201" mass="20899">ELAVAPGGVRRFVRSTAPGARRAGARRGRPAPARRAARVPHGTGLAQGPCPDRGAAPSGHGEAGLRRCAACRRRRPRAAPERSHLHRRHLARTACRASGRRAAAGDRRRPGRGAAQLARIGRAGPAGEDCRGRAGPPGSGRAAVRRVPPAGRALGGGRASLDAGQRDAGAIAGCRGPGHRSTGSRWRRTLYCPTPPLRPDL</sequence>
<reference evidence="2" key="1">
    <citation type="submission" date="2020-02" db="EMBL/GenBank/DDBJ databases">
        <authorList>
            <person name="Meier V. D."/>
        </authorList>
    </citation>
    <scope>NUCLEOTIDE SEQUENCE</scope>
    <source>
        <strain evidence="2">AVDCRST_MAG51</strain>
    </source>
</reference>
<dbReference type="EMBL" id="CADCUX010000426">
    <property type="protein sequence ID" value="CAA9420914.1"/>
    <property type="molecule type" value="Genomic_DNA"/>
</dbReference>
<keyword evidence="2" id="KW-0548">Nucleotidyltransferase</keyword>
<dbReference type="EC" id="2.7.7.18" evidence="2"/>
<feature type="region of interest" description="Disordered" evidence="1">
    <location>
        <begin position="1"/>
        <end position="201"/>
    </location>
</feature>
<name>A0A6J4PPJ3_9BURK</name>
<evidence type="ECO:0000313" key="2">
    <source>
        <dbReference type="EMBL" id="CAA9420914.1"/>
    </source>
</evidence>